<dbReference type="EMBL" id="JARVKM010000042">
    <property type="protein sequence ID" value="KAK9774308.1"/>
    <property type="molecule type" value="Genomic_DNA"/>
</dbReference>
<dbReference type="Gene3D" id="2.60.120.10">
    <property type="entry name" value="Jelly Rolls"/>
    <property type="match status" value="1"/>
</dbReference>
<keyword evidence="1" id="KW-0812">Transmembrane</keyword>
<dbReference type="PANTHER" id="PTHR36448">
    <property type="entry name" value="BLR7373 PROTEIN"/>
    <property type="match status" value="1"/>
</dbReference>
<dbReference type="SUPFAM" id="SSF51182">
    <property type="entry name" value="RmlC-like cupins"/>
    <property type="match status" value="1"/>
</dbReference>
<sequence>MAVEHFILPPTPYVPNNKHPAIVYRDVLPKSYSEESTTAFLEANKWEKKVKVAHNHFHFGDQKQEPSETNANIPPNIQGFWPGTPTHHFHPNTHECYGVVSGTTTMLLGRGQLDPPASDQGAEYGRLVPLAPGDVVVIPAGTSHMNVEMTEDYRFVGVYPLVSDSAILLPLYNAPVFGSVYYFVAFLISRILRRKNRGRRDGGVSAATISTSCPQLTDEISGVPIPAVDPVQGEGGILINLWSSTTASN</sequence>
<evidence type="ECO:0000256" key="1">
    <source>
        <dbReference type="SAM" id="Phobius"/>
    </source>
</evidence>
<dbReference type="CDD" id="cd02219">
    <property type="entry name" value="cupin_YjlB-like"/>
    <property type="match status" value="1"/>
</dbReference>
<dbReference type="InterPro" id="IPR047121">
    <property type="entry name" value="YjiB-like"/>
</dbReference>
<keyword evidence="3" id="KW-1185">Reference proteome</keyword>
<name>A0ABR2XKF2_9PEZI</name>
<evidence type="ECO:0000313" key="2">
    <source>
        <dbReference type="EMBL" id="KAK9774308.1"/>
    </source>
</evidence>
<proteinExistence type="predicted"/>
<dbReference type="InterPro" id="IPR014710">
    <property type="entry name" value="RmlC-like_jellyroll"/>
</dbReference>
<keyword evidence="1" id="KW-1133">Transmembrane helix</keyword>
<dbReference type="Proteomes" id="UP001465668">
    <property type="component" value="Unassembled WGS sequence"/>
</dbReference>
<dbReference type="PANTHER" id="PTHR36448:SF2">
    <property type="entry name" value="CUPIN TYPE-1 DOMAIN-CONTAINING PROTEIN"/>
    <property type="match status" value="1"/>
</dbReference>
<organism evidence="2 3">
    <name type="scientific">Seiridium cardinale</name>
    <dbReference type="NCBI Taxonomy" id="138064"/>
    <lineage>
        <taxon>Eukaryota</taxon>
        <taxon>Fungi</taxon>
        <taxon>Dikarya</taxon>
        <taxon>Ascomycota</taxon>
        <taxon>Pezizomycotina</taxon>
        <taxon>Sordariomycetes</taxon>
        <taxon>Xylariomycetidae</taxon>
        <taxon>Amphisphaeriales</taxon>
        <taxon>Sporocadaceae</taxon>
        <taxon>Seiridium</taxon>
    </lineage>
</organism>
<keyword evidence="1" id="KW-0472">Membrane</keyword>
<accession>A0ABR2XKF2</accession>
<reference evidence="2 3" key="1">
    <citation type="submission" date="2024-02" db="EMBL/GenBank/DDBJ databases">
        <title>First draft genome assembly of two strains of Seiridium cardinale.</title>
        <authorList>
            <person name="Emiliani G."/>
            <person name="Scali E."/>
        </authorList>
    </citation>
    <scope>NUCLEOTIDE SEQUENCE [LARGE SCALE GENOMIC DNA]</scope>
    <source>
        <strain evidence="2 3">BM-138-000479</strain>
    </source>
</reference>
<dbReference type="InterPro" id="IPR011051">
    <property type="entry name" value="RmlC_Cupin_sf"/>
</dbReference>
<comment type="caution">
    <text evidence="2">The sequence shown here is derived from an EMBL/GenBank/DDBJ whole genome shotgun (WGS) entry which is preliminary data.</text>
</comment>
<gene>
    <name evidence="2" type="ORF">SCAR479_08913</name>
</gene>
<protein>
    <submittedName>
        <fullName evidence="2">Cupin type-2 domain-containing protein</fullName>
    </submittedName>
</protein>
<feature type="transmembrane region" description="Helical" evidence="1">
    <location>
        <begin position="171"/>
        <end position="192"/>
    </location>
</feature>
<evidence type="ECO:0000313" key="3">
    <source>
        <dbReference type="Proteomes" id="UP001465668"/>
    </source>
</evidence>